<dbReference type="Pfam" id="PF07728">
    <property type="entry name" value="AAA_5"/>
    <property type="match status" value="1"/>
</dbReference>
<organism evidence="2 3">
    <name type="scientific">Fibrobacter intestinalis</name>
    <dbReference type="NCBI Taxonomy" id="28122"/>
    <lineage>
        <taxon>Bacteria</taxon>
        <taxon>Pseudomonadati</taxon>
        <taxon>Fibrobacterota</taxon>
        <taxon>Fibrobacteria</taxon>
        <taxon>Fibrobacterales</taxon>
        <taxon>Fibrobacteraceae</taxon>
        <taxon>Fibrobacter</taxon>
    </lineage>
</organism>
<evidence type="ECO:0000313" key="3">
    <source>
        <dbReference type="Proteomes" id="UP000184275"/>
    </source>
</evidence>
<dbReference type="Gene3D" id="3.40.50.300">
    <property type="entry name" value="P-loop containing nucleotide triphosphate hydrolases"/>
    <property type="match status" value="1"/>
</dbReference>
<reference evidence="3" key="1">
    <citation type="submission" date="2016-11" db="EMBL/GenBank/DDBJ databases">
        <authorList>
            <person name="Varghese N."/>
            <person name="Submissions S."/>
        </authorList>
    </citation>
    <scope>NUCLEOTIDE SEQUENCE [LARGE SCALE GENOMIC DNA]</scope>
    <source>
        <strain evidence="3">UWOS</strain>
    </source>
</reference>
<dbReference type="InterPro" id="IPR052934">
    <property type="entry name" value="Methyl-DNA_Rec/Restrict_Enz"/>
</dbReference>
<keyword evidence="3" id="KW-1185">Reference proteome</keyword>
<proteinExistence type="predicted"/>
<dbReference type="Proteomes" id="UP000184275">
    <property type="component" value="Unassembled WGS sequence"/>
</dbReference>
<protein>
    <submittedName>
        <fullName evidence="2">AAA domain (Dynein-related subfamily)</fullName>
    </submittedName>
</protein>
<dbReference type="InterPro" id="IPR011704">
    <property type="entry name" value="ATPase_dyneun-rel_AAA"/>
</dbReference>
<name>A0A1M6PXH8_9BACT</name>
<dbReference type="SUPFAM" id="SSF52540">
    <property type="entry name" value="P-loop containing nucleoside triphosphate hydrolases"/>
    <property type="match status" value="1"/>
</dbReference>
<evidence type="ECO:0000313" key="2">
    <source>
        <dbReference type="EMBL" id="SHK12607.1"/>
    </source>
</evidence>
<dbReference type="PANTHER" id="PTHR37291:SF1">
    <property type="entry name" value="TYPE IV METHYL-DIRECTED RESTRICTION ENZYME ECOKMCRB SUBUNIT"/>
    <property type="match status" value="1"/>
</dbReference>
<dbReference type="AlphaFoldDB" id="A0A1M6PXH8"/>
<dbReference type="InterPro" id="IPR027417">
    <property type="entry name" value="P-loop_NTPase"/>
</dbReference>
<dbReference type="RefSeq" id="WP_073301806.1">
    <property type="nucleotide sequence ID" value="NZ_FRAW01000001.1"/>
</dbReference>
<dbReference type="GO" id="GO:0016887">
    <property type="term" value="F:ATP hydrolysis activity"/>
    <property type="evidence" value="ECO:0007669"/>
    <property type="project" value="InterPro"/>
</dbReference>
<feature type="domain" description="ATPase dynein-related AAA" evidence="1">
    <location>
        <begin position="147"/>
        <end position="336"/>
    </location>
</feature>
<dbReference type="EMBL" id="FRAW01000001">
    <property type="protein sequence ID" value="SHK12607.1"/>
    <property type="molecule type" value="Genomic_DNA"/>
</dbReference>
<accession>A0A1M6PXH8</accession>
<dbReference type="PANTHER" id="PTHR37291">
    <property type="entry name" value="5-METHYLCYTOSINE-SPECIFIC RESTRICTION ENZYME B"/>
    <property type="match status" value="1"/>
</dbReference>
<gene>
    <name evidence="2" type="ORF">SAMN05720469_101161</name>
</gene>
<dbReference type="GO" id="GO:0005524">
    <property type="term" value="F:ATP binding"/>
    <property type="evidence" value="ECO:0007669"/>
    <property type="project" value="InterPro"/>
</dbReference>
<evidence type="ECO:0000259" key="1">
    <source>
        <dbReference type="Pfam" id="PF07728"/>
    </source>
</evidence>
<sequence length="368" mass="41481">MTSYEIAHLLEKLGVRETKAETYPNTYSLVNSDSFLAQQVSNRDSASWKKAEYIILTDMQVSQGILNGWKKLTERDPLPRAIQKLCVPTSGNQFDVYDSQGNLIKSDSLEKIIKHTPDIVDVLNDNNPLTSAKFNLNRSSFTPSQIIYYGVPGCGKSNKIREQLKDVPEKNKVRVVFHPEYTNAEFIGQILPKVNGHVTYEFTPGPFTQIIKRAYLNPNEHFYLVVEEINRGNAAAIFGDTFQLLDRLKAGETDSLGNDPANAAVNTFTEGWSQYFVQNDDVNAYIRGNENSIQIGNICFDSNTAIRLPPNLSILATMNTSDQNVFTLDNAFQRRFDMELVRNEFDLTQPAVNAQYNAEIDDTGIKWG</sequence>